<protein>
    <submittedName>
        <fullName evidence="2">Uncharacterized protein</fullName>
    </submittedName>
</protein>
<evidence type="ECO:0000313" key="2">
    <source>
        <dbReference type="EMBL" id="KAH7981723.1"/>
    </source>
</evidence>
<feature type="compositionally biased region" description="Polar residues" evidence="1">
    <location>
        <begin position="26"/>
        <end position="38"/>
    </location>
</feature>
<evidence type="ECO:0000313" key="3">
    <source>
        <dbReference type="Proteomes" id="UP000821837"/>
    </source>
</evidence>
<organism evidence="2 3">
    <name type="scientific">Rhipicephalus sanguineus</name>
    <name type="common">Brown dog tick</name>
    <name type="synonym">Ixodes sanguineus</name>
    <dbReference type="NCBI Taxonomy" id="34632"/>
    <lineage>
        <taxon>Eukaryota</taxon>
        <taxon>Metazoa</taxon>
        <taxon>Ecdysozoa</taxon>
        <taxon>Arthropoda</taxon>
        <taxon>Chelicerata</taxon>
        <taxon>Arachnida</taxon>
        <taxon>Acari</taxon>
        <taxon>Parasitiformes</taxon>
        <taxon>Ixodida</taxon>
        <taxon>Ixodoidea</taxon>
        <taxon>Ixodidae</taxon>
        <taxon>Rhipicephalinae</taxon>
        <taxon>Rhipicephalus</taxon>
        <taxon>Rhipicephalus</taxon>
    </lineage>
</organism>
<dbReference type="AlphaFoldDB" id="A0A9D4T6Z6"/>
<reference evidence="2" key="1">
    <citation type="journal article" date="2020" name="Cell">
        <title>Large-Scale Comparative Analyses of Tick Genomes Elucidate Their Genetic Diversity and Vector Capacities.</title>
        <authorList>
            <consortium name="Tick Genome and Microbiome Consortium (TIGMIC)"/>
            <person name="Jia N."/>
            <person name="Wang J."/>
            <person name="Shi W."/>
            <person name="Du L."/>
            <person name="Sun Y."/>
            <person name="Zhan W."/>
            <person name="Jiang J.F."/>
            <person name="Wang Q."/>
            <person name="Zhang B."/>
            <person name="Ji P."/>
            <person name="Bell-Sakyi L."/>
            <person name="Cui X.M."/>
            <person name="Yuan T.T."/>
            <person name="Jiang B.G."/>
            <person name="Yang W.F."/>
            <person name="Lam T.T."/>
            <person name="Chang Q.C."/>
            <person name="Ding S.J."/>
            <person name="Wang X.J."/>
            <person name="Zhu J.G."/>
            <person name="Ruan X.D."/>
            <person name="Zhao L."/>
            <person name="Wei J.T."/>
            <person name="Ye R.Z."/>
            <person name="Que T.C."/>
            <person name="Du C.H."/>
            <person name="Zhou Y.H."/>
            <person name="Cheng J.X."/>
            <person name="Dai P.F."/>
            <person name="Guo W.B."/>
            <person name="Han X.H."/>
            <person name="Huang E.J."/>
            <person name="Li L.F."/>
            <person name="Wei W."/>
            <person name="Gao Y.C."/>
            <person name="Liu J.Z."/>
            <person name="Shao H.Z."/>
            <person name="Wang X."/>
            <person name="Wang C.C."/>
            <person name="Yang T.C."/>
            <person name="Huo Q.B."/>
            <person name="Li W."/>
            <person name="Chen H.Y."/>
            <person name="Chen S.E."/>
            <person name="Zhou L.G."/>
            <person name="Ni X.B."/>
            <person name="Tian J.H."/>
            <person name="Sheng Y."/>
            <person name="Liu T."/>
            <person name="Pan Y.S."/>
            <person name="Xia L.Y."/>
            <person name="Li J."/>
            <person name="Zhao F."/>
            <person name="Cao W.C."/>
        </authorList>
    </citation>
    <scope>NUCLEOTIDE SEQUENCE</scope>
    <source>
        <strain evidence="2">Rsan-2018</strain>
    </source>
</reference>
<dbReference type="VEuPathDB" id="VectorBase:RSAN_053991"/>
<keyword evidence="3" id="KW-1185">Reference proteome</keyword>
<dbReference type="Proteomes" id="UP000821837">
    <property type="component" value="Chromosome 1"/>
</dbReference>
<reference evidence="2" key="2">
    <citation type="submission" date="2021-09" db="EMBL/GenBank/DDBJ databases">
        <authorList>
            <person name="Jia N."/>
            <person name="Wang J."/>
            <person name="Shi W."/>
            <person name="Du L."/>
            <person name="Sun Y."/>
            <person name="Zhan W."/>
            <person name="Jiang J."/>
            <person name="Wang Q."/>
            <person name="Zhang B."/>
            <person name="Ji P."/>
            <person name="Sakyi L.B."/>
            <person name="Cui X."/>
            <person name="Yuan T."/>
            <person name="Jiang B."/>
            <person name="Yang W."/>
            <person name="Lam T.T.-Y."/>
            <person name="Chang Q."/>
            <person name="Ding S."/>
            <person name="Wang X."/>
            <person name="Zhu J."/>
            <person name="Ruan X."/>
            <person name="Zhao L."/>
            <person name="Wei J."/>
            <person name="Que T."/>
            <person name="Du C."/>
            <person name="Cheng J."/>
            <person name="Dai P."/>
            <person name="Han X."/>
            <person name="Huang E."/>
            <person name="Gao Y."/>
            <person name="Liu J."/>
            <person name="Shao H."/>
            <person name="Ye R."/>
            <person name="Li L."/>
            <person name="Wei W."/>
            <person name="Wang X."/>
            <person name="Wang C."/>
            <person name="Huo Q."/>
            <person name="Li W."/>
            <person name="Guo W."/>
            <person name="Chen H."/>
            <person name="Chen S."/>
            <person name="Zhou L."/>
            <person name="Zhou L."/>
            <person name="Ni X."/>
            <person name="Tian J."/>
            <person name="Zhou Y."/>
            <person name="Sheng Y."/>
            <person name="Liu T."/>
            <person name="Pan Y."/>
            <person name="Xia L."/>
            <person name="Li J."/>
            <person name="Zhao F."/>
            <person name="Cao W."/>
        </authorList>
    </citation>
    <scope>NUCLEOTIDE SEQUENCE</scope>
    <source>
        <strain evidence="2">Rsan-2018</strain>
        <tissue evidence="2">Larvae</tissue>
    </source>
</reference>
<comment type="caution">
    <text evidence="2">The sequence shown here is derived from an EMBL/GenBank/DDBJ whole genome shotgun (WGS) entry which is preliminary data.</text>
</comment>
<sequence length="103" mass="11457">MACNLLPPVKTEKQILENSMPEDDPNSNSDAYQPSNAVDGQLKPRWGPHHAGARELAGLYTRGETQRSPEKHPSGSSFFSAPVSCRVRHQEPLLFLLLHGFTY</sequence>
<evidence type="ECO:0000256" key="1">
    <source>
        <dbReference type="SAM" id="MobiDB-lite"/>
    </source>
</evidence>
<feature type="region of interest" description="Disordered" evidence="1">
    <location>
        <begin position="1"/>
        <end position="51"/>
    </location>
</feature>
<accession>A0A9D4T6Z6</accession>
<proteinExistence type="predicted"/>
<name>A0A9D4T6Z6_RHISA</name>
<gene>
    <name evidence="2" type="ORF">HPB52_000969</name>
</gene>
<dbReference type="EMBL" id="JABSTV010001245">
    <property type="protein sequence ID" value="KAH7981723.1"/>
    <property type="molecule type" value="Genomic_DNA"/>
</dbReference>